<comment type="caution">
    <text evidence="2">The sequence shown here is derived from an EMBL/GenBank/DDBJ whole genome shotgun (WGS) entry which is preliminary data.</text>
</comment>
<keyword evidence="1" id="KW-1133">Transmembrane helix</keyword>
<dbReference type="NCBIfam" id="TIGR02206">
    <property type="entry name" value="intg_mem_TP0381"/>
    <property type="match status" value="1"/>
</dbReference>
<protein>
    <recommendedName>
        <fullName evidence="4">ABC transporter permease</fullName>
    </recommendedName>
</protein>
<dbReference type="OrthoDB" id="1696382at2"/>
<dbReference type="Pfam" id="PF14808">
    <property type="entry name" value="TMEM164"/>
    <property type="match status" value="1"/>
</dbReference>
<feature type="transmembrane region" description="Helical" evidence="1">
    <location>
        <begin position="69"/>
        <end position="89"/>
    </location>
</feature>
<keyword evidence="1" id="KW-0812">Transmembrane</keyword>
<dbReference type="RefSeq" id="WP_126989488.1">
    <property type="nucleotide sequence ID" value="NZ_JTFC01000009.1"/>
</dbReference>
<feature type="transmembrane region" description="Helical" evidence="1">
    <location>
        <begin position="205"/>
        <end position="226"/>
    </location>
</feature>
<gene>
    <name evidence="2" type="ORF">QI30_03065</name>
</gene>
<proteinExistence type="predicted"/>
<dbReference type="Proteomes" id="UP000288623">
    <property type="component" value="Unassembled WGS sequence"/>
</dbReference>
<evidence type="ECO:0000256" key="1">
    <source>
        <dbReference type="SAM" id="Phobius"/>
    </source>
</evidence>
<keyword evidence="1" id="KW-0472">Membrane</keyword>
<sequence length="230" mass="26712">MPTTGFSLYDSFHIGWLAFGILAIWFVAHQYRLATDEARKKIRIALAWALICAEMIRDSYIFFLETWSIRSLPLDLCGMALVVILIYAYTQNKTVGELLYSIFLPGAFAALLFPNWTHREMFSFMNNYSFTYHILIVAFIIMLIASKELRPQPKNLWKPALFLLILTPIMYMFNKHYETNFWFLSTPSAGSPIVPLEHIFGNPGYIFGLVLLLFIVWLVLYLPFALRKKS</sequence>
<dbReference type="EMBL" id="JTFC01000009">
    <property type="protein sequence ID" value="RUS57909.1"/>
    <property type="molecule type" value="Genomic_DNA"/>
</dbReference>
<keyword evidence="3" id="KW-1185">Reference proteome</keyword>
<organism evidence="2 3">
    <name type="scientific">Candidatus Kurthia intestinigallinarum</name>
    <dbReference type="NCBI Taxonomy" id="1562256"/>
    <lineage>
        <taxon>Bacteria</taxon>
        <taxon>Bacillati</taxon>
        <taxon>Bacillota</taxon>
        <taxon>Bacilli</taxon>
        <taxon>Bacillales</taxon>
        <taxon>Caryophanaceae</taxon>
        <taxon>Kurthia</taxon>
    </lineage>
</organism>
<feature type="transmembrane region" description="Helical" evidence="1">
    <location>
        <begin position="98"/>
        <end position="116"/>
    </location>
</feature>
<evidence type="ECO:0008006" key="4">
    <source>
        <dbReference type="Google" id="ProtNLM"/>
    </source>
</evidence>
<dbReference type="AlphaFoldDB" id="A0A433RXE4"/>
<dbReference type="InterPro" id="IPR011737">
    <property type="entry name" value="CHP02206_TP0381"/>
</dbReference>
<reference evidence="2 3" key="1">
    <citation type="submission" date="2014-11" db="EMBL/GenBank/DDBJ databases">
        <title>Genome sequence and analysis of novel Kurthia sp.</title>
        <authorList>
            <person name="Lawson J.N."/>
            <person name="Gonzalez J.E."/>
            <person name="Rinauldi L."/>
            <person name="Xuan Z."/>
            <person name="Firman A."/>
            <person name="Shaddox L."/>
            <person name="Trudeau A."/>
            <person name="Shah S."/>
            <person name="Reiman D."/>
        </authorList>
    </citation>
    <scope>NUCLEOTIDE SEQUENCE [LARGE SCALE GENOMIC DNA]</scope>
    <source>
        <strain evidence="2 3">3B1D</strain>
    </source>
</reference>
<feature type="transmembrane region" description="Helical" evidence="1">
    <location>
        <begin position="45"/>
        <end position="63"/>
    </location>
</feature>
<name>A0A433RXE4_9BACL</name>
<evidence type="ECO:0000313" key="2">
    <source>
        <dbReference type="EMBL" id="RUS57909.1"/>
    </source>
</evidence>
<evidence type="ECO:0000313" key="3">
    <source>
        <dbReference type="Proteomes" id="UP000288623"/>
    </source>
</evidence>
<accession>A0A433RXE4</accession>
<feature type="transmembrane region" description="Helical" evidence="1">
    <location>
        <begin position="12"/>
        <end position="33"/>
    </location>
</feature>
<feature type="transmembrane region" description="Helical" evidence="1">
    <location>
        <begin position="156"/>
        <end position="173"/>
    </location>
</feature>
<feature type="transmembrane region" description="Helical" evidence="1">
    <location>
        <begin position="128"/>
        <end position="144"/>
    </location>
</feature>